<dbReference type="GO" id="GO:0005886">
    <property type="term" value="C:plasma membrane"/>
    <property type="evidence" value="ECO:0007669"/>
    <property type="project" value="UniProtKB-SubCell"/>
</dbReference>
<dbReference type="PANTHER" id="PTHR23427">
    <property type="entry name" value="SURFEIT LOCUS PROTEIN"/>
    <property type="match status" value="1"/>
</dbReference>
<comment type="similarity">
    <text evidence="2 6">Belongs to the SURF1 family.</text>
</comment>
<dbReference type="AlphaFoldDB" id="A0A1H8M5F3"/>
<evidence type="ECO:0000313" key="8">
    <source>
        <dbReference type="EMBL" id="SEO12559.1"/>
    </source>
</evidence>
<comment type="caution">
    <text evidence="6">Lacks conserved residue(s) required for the propagation of feature annotation.</text>
</comment>
<keyword evidence="3 6" id="KW-0812">Transmembrane</keyword>
<organism evidence="8 9">
    <name type="scientific">Nitrosospira multiformis</name>
    <dbReference type="NCBI Taxonomy" id="1231"/>
    <lineage>
        <taxon>Bacteria</taxon>
        <taxon>Pseudomonadati</taxon>
        <taxon>Pseudomonadota</taxon>
        <taxon>Betaproteobacteria</taxon>
        <taxon>Nitrosomonadales</taxon>
        <taxon>Nitrosomonadaceae</taxon>
        <taxon>Nitrosospira</taxon>
    </lineage>
</organism>
<evidence type="ECO:0000256" key="4">
    <source>
        <dbReference type="ARBA" id="ARBA00022989"/>
    </source>
</evidence>
<evidence type="ECO:0000256" key="2">
    <source>
        <dbReference type="ARBA" id="ARBA00007165"/>
    </source>
</evidence>
<dbReference type="InterPro" id="IPR002994">
    <property type="entry name" value="Surf1/Shy1"/>
</dbReference>
<dbReference type="CDD" id="cd06662">
    <property type="entry name" value="SURF1"/>
    <property type="match status" value="1"/>
</dbReference>
<keyword evidence="4 6" id="KW-1133">Transmembrane helix</keyword>
<evidence type="ECO:0000256" key="1">
    <source>
        <dbReference type="ARBA" id="ARBA00004370"/>
    </source>
</evidence>
<sequence length="213" mass="24439">MVQLGNWQLSRAQEKESRQERLDRLSQEPAITLPDHPVELEDFQYRQVEARGEYVPEHTIYLDNKIYKGIAGYQIVTPLRIGNSEMHVLVNRGWIAATRDRSKLPQVTTPRGQLVISGVATTATQKTLELSPEQVSGQVWENLDLERYRSSTGLKLQPVMILQKDQANDGFVREWPRPDSGSGKNIGYAFQWFAMALAILIIYLVLNVKRERY</sequence>
<evidence type="ECO:0000313" key="9">
    <source>
        <dbReference type="Proteomes" id="UP000183898"/>
    </source>
</evidence>
<dbReference type="PROSITE" id="PS50895">
    <property type="entry name" value="SURF1"/>
    <property type="match status" value="1"/>
</dbReference>
<name>A0A1H8M5F3_9PROT</name>
<feature type="compositionally biased region" description="Polar residues" evidence="7">
    <location>
        <begin position="1"/>
        <end position="11"/>
    </location>
</feature>
<gene>
    <name evidence="8" type="ORF">SAMN05216404_1127</name>
</gene>
<evidence type="ECO:0000256" key="6">
    <source>
        <dbReference type="RuleBase" id="RU363076"/>
    </source>
</evidence>
<protein>
    <recommendedName>
        <fullName evidence="6">SURF1-like protein</fullName>
    </recommendedName>
</protein>
<evidence type="ECO:0000256" key="3">
    <source>
        <dbReference type="ARBA" id="ARBA00022692"/>
    </source>
</evidence>
<feature type="compositionally biased region" description="Basic and acidic residues" evidence="7">
    <location>
        <begin position="12"/>
        <end position="26"/>
    </location>
</feature>
<dbReference type="Pfam" id="PF02104">
    <property type="entry name" value="SURF1"/>
    <property type="match status" value="1"/>
</dbReference>
<keyword evidence="6" id="KW-1003">Cell membrane</keyword>
<reference evidence="8 9" key="1">
    <citation type="submission" date="2016-10" db="EMBL/GenBank/DDBJ databases">
        <authorList>
            <person name="de Groot N.N."/>
        </authorList>
    </citation>
    <scope>NUCLEOTIDE SEQUENCE [LARGE SCALE GENOMIC DNA]</scope>
    <source>
        <strain evidence="8 9">Nl18</strain>
    </source>
</reference>
<dbReference type="InterPro" id="IPR045214">
    <property type="entry name" value="Surf1/Surf4"/>
</dbReference>
<keyword evidence="5 6" id="KW-0472">Membrane</keyword>
<dbReference type="EMBL" id="FOCT01000012">
    <property type="protein sequence ID" value="SEO12559.1"/>
    <property type="molecule type" value="Genomic_DNA"/>
</dbReference>
<dbReference type="Proteomes" id="UP000183898">
    <property type="component" value="Unassembled WGS sequence"/>
</dbReference>
<feature type="region of interest" description="Disordered" evidence="7">
    <location>
        <begin position="1"/>
        <end position="30"/>
    </location>
</feature>
<evidence type="ECO:0000256" key="7">
    <source>
        <dbReference type="SAM" id="MobiDB-lite"/>
    </source>
</evidence>
<proteinExistence type="inferred from homology"/>
<comment type="subcellular location">
    <subcellularLocation>
        <location evidence="6">Cell membrane</location>
        <topology evidence="6">Multi-pass membrane protein</topology>
    </subcellularLocation>
    <subcellularLocation>
        <location evidence="1">Membrane</location>
    </subcellularLocation>
</comment>
<evidence type="ECO:0000256" key="5">
    <source>
        <dbReference type="ARBA" id="ARBA00023136"/>
    </source>
</evidence>
<accession>A0A1H8M5F3</accession>
<feature type="transmembrane region" description="Helical" evidence="6">
    <location>
        <begin position="186"/>
        <end position="206"/>
    </location>
</feature>
<dbReference type="PANTHER" id="PTHR23427:SF2">
    <property type="entry name" value="SURFEIT LOCUS PROTEIN 1"/>
    <property type="match status" value="1"/>
</dbReference>